<dbReference type="FunFam" id="1.10.8.60:FF:000058">
    <property type="entry name" value="Cell division control protein"/>
    <property type="match status" value="1"/>
</dbReference>
<dbReference type="EMBL" id="VYZL01004194">
    <property type="protein sequence ID" value="NWR63326.1"/>
    <property type="molecule type" value="Genomic_DNA"/>
</dbReference>
<accession>A0A7K4YWP8</accession>
<dbReference type="PANTHER" id="PTHR10763:SF26">
    <property type="entry name" value="CELL DIVISION CONTROL PROTEIN 6 HOMOLOG"/>
    <property type="match status" value="1"/>
</dbReference>
<dbReference type="Pfam" id="PF22606">
    <property type="entry name" value="Cdc6-ORC-like_ATPase_lid"/>
    <property type="match status" value="1"/>
</dbReference>
<comment type="caution">
    <text evidence="6">The sequence shown here is derived from an EMBL/GenBank/DDBJ whole genome shotgun (WGS) entry which is preliminary data.</text>
</comment>
<keyword evidence="2" id="KW-0132">Cell division</keyword>
<feature type="domain" description="AAA+ ATPase" evidence="5">
    <location>
        <begin position="45"/>
        <end position="183"/>
    </location>
</feature>
<dbReference type="GO" id="GO:0005634">
    <property type="term" value="C:nucleus"/>
    <property type="evidence" value="ECO:0007669"/>
    <property type="project" value="TreeGrafter"/>
</dbReference>
<dbReference type="Gene3D" id="1.10.8.60">
    <property type="match status" value="1"/>
</dbReference>
<dbReference type="GO" id="GO:0051301">
    <property type="term" value="P:cell division"/>
    <property type="evidence" value="ECO:0007669"/>
    <property type="project" value="UniProtKB-KW"/>
</dbReference>
<dbReference type="GO" id="GO:0033314">
    <property type="term" value="P:mitotic DNA replication checkpoint signaling"/>
    <property type="evidence" value="ECO:0007669"/>
    <property type="project" value="TreeGrafter"/>
</dbReference>
<dbReference type="InterPro" id="IPR003593">
    <property type="entry name" value="AAA+_ATPase"/>
</dbReference>
<protein>
    <submittedName>
        <fullName evidence="6">CDC6 protein</fullName>
    </submittedName>
</protein>
<dbReference type="PANTHER" id="PTHR10763">
    <property type="entry name" value="CELL DIVISION CONTROL PROTEIN 6-RELATED"/>
    <property type="match status" value="1"/>
</dbReference>
<dbReference type="Pfam" id="PF13401">
    <property type="entry name" value="AAA_22"/>
    <property type="match status" value="1"/>
</dbReference>
<dbReference type="SMART" id="SM00382">
    <property type="entry name" value="AAA"/>
    <property type="match status" value="1"/>
</dbReference>
<comment type="similarity">
    <text evidence="1">Belongs to the CDC6/cdc18 family.</text>
</comment>
<evidence type="ECO:0000256" key="3">
    <source>
        <dbReference type="ARBA" id="ARBA00022705"/>
    </source>
</evidence>
<dbReference type="GO" id="GO:0016887">
    <property type="term" value="F:ATP hydrolysis activity"/>
    <property type="evidence" value="ECO:0007669"/>
    <property type="project" value="InterPro"/>
</dbReference>
<organism evidence="6 7">
    <name type="scientific">Bucorvus abyssinicus</name>
    <name type="common">Northern ground-hornbill</name>
    <name type="synonym">Abyssinian ground-hornbill</name>
    <dbReference type="NCBI Taxonomy" id="153643"/>
    <lineage>
        <taxon>Eukaryota</taxon>
        <taxon>Metazoa</taxon>
        <taxon>Chordata</taxon>
        <taxon>Craniata</taxon>
        <taxon>Vertebrata</taxon>
        <taxon>Euteleostomi</taxon>
        <taxon>Archelosauria</taxon>
        <taxon>Archosauria</taxon>
        <taxon>Dinosauria</taxon>
        <taxon>Saurischia</taxon>
        <taxon>Theropoda</taxon>
        <taxon>Coelurosauria</taxon>
        <taxon>Aves</taxon>
        <taxon>Neognathae</taxon>
        <taxon>Neoaves</taxon>
        <taxon>Telluraves</taxon>
        <taxon>Coraciimorphae</taxon>
        <taxon>Bucerotiformes</taxon>
        <taxon>Bucorvidae</taxon>
        <taxon>Bucorvus</taxon>
    </lineage>
</organism>
<dbReference type="InterPro" id="IPR050311">
    <property type="entry name" value="ORC1/CDC6"/>
</dbReference>
<feature type="non-terminal residue" evidence="6">
    <location>
        <position position="265"/>
    </location>
</feature>
<evidence type="ECO:0000256" key="4">
    <source>
        <dbReference type="ARBA" id="ARBA00023306"/>
    </source>
</evidence>
<dbReference type="SUPFAM" id="SSF52540">
    <property type="entry name" value="P-loop containing nucleoside triphosphate hydrolases"/>
    <property type="match status" value="1"/>
</dbReference>
<keyword evidence="7" id="KW-1185">Reference proteome</keyword>
<evidence type="ECO:0000259" key="5">
    <source>
        <dbReference type="SMART" id="SM00382"/>
    </source>
</evidence>
<dbReference type="AlphaFoldDB" id="A0A7K4YWP8"/>
<dbReference type="GO" id="GO:0003688">
    <property type="term" value="F:DNA replication origin binding"/>
    <property type="evidence" value="ECO:0007669"/>
    <property type="project" value="TreeGrafter"/>
</dbReference>
<evidence type="ECO:0000256" key="2">
    <source>
        <dbReference type="ARBA" id="ARBA00022618"/>
    </source>
</evidence>
<dbReference type="FunFam" id="3.40.50.300:FF:000547">
    <property type="entry name" value="Cell division control protein"/>
    <property type="match status" value="1"/>
</dbReference>
<dbReference type="Gene3D" id="3.40.50.300">
    <property type="entry name" value="P-loop containing nucleotide triphosphate hydrolases"/>
    <property type="match status" value="1"/>
</dbReference>
<dbReference type="InterPro" id="IPR054425">
    <property type="entry name" value="Cdc6_ORC1-like_ATPase_lid"/>
</dbReference>
<dbReference type="OrthoDB" id="1926878at2759"/>
<feature type="non-terminal residue" evidence="6">
    <location>
        <position position="1"/>
    </location>
</feature>
<evidence type="ECO:0000313" key="6">
    <source>
        <dbReference type="EMBL" id="NWR63326.1"/>
    </source>
</evidence>
<evidence type="ECO:0000313" key="7">
    <source>
        <dbReference type="Proteomes" id="UP000551127"/>
    </source>
</evidence>
<dbReference type="GO" id="GO:0006270">
    <property type="term" value="P:DNA replication initiation"/>
    <property type="evidence" value="ECO:0007669"/>
    <property type="project" value="TreeGrafter"/>
</dbReference>
<dbReference type="Proteomes" id="UP000551127">
    <property type="component" value="Unassembled WGS sequence"/>
</dbReference>
<name>A0A7K4YWP8_BUCAB</name>
<reference evidence="6 7" key="1">
    <citation type="submission" date="2019-09" db="EMBL/GenBank/DDBJ databases">
        <title>Bird 10,000 Genomes (B10K) Project - Family phase.</title>
        <authorList>
            <person name="Zhang G."/>
        </authorList>
    </citation>
    <scope>NUCLEOTIDE SEQUENCE [LARGE SCALE GENOMIC DNA]</scope>
    <source>
        <strain evidence="6">B10K-DU-012-80</strain>
    </source>
</reference>
<dbReference type="InterPro" id="IPR027417">
    <property type="entry name" value="P-loop_NTPase"/>
</dbReference>
<dbReference type="InterPro" id="IPR049945">
    <property type="entry name" value="AAA_22"/>
</dbReference>
<keyword evidence="3" id="KW-0235">DNA replication</keyword>
<keyword evidence="4" id="KW-0131">Cell cycle</keyword>
<proteinExistence type="inferred from homology"/>
<dbReference type="CDD" id="cd00009">
    <property type="entry name" value="AAA"/>
    <property type="match status" value="1"/>
</dbReference>
<gene>
    <name evidence="6" type="primary">Cdc6</name>
    <name evidence="6" type="ORF">BUCABY_R04894</name>
</gene>
<sequence length="265" mass="28566">LLGAGSCYQQAKQVLHAAVPDRLHARERETGVIQQFLREHICGRRPGSLYISGAPGTGKTACLSRVLLDCQDELAGSKTIVLNCMSLSSPAGVFPAVAQELGLPAAAGREGLRRLEKKLTAQGPMVLLVLDELDQLESKGQDVLYTLFEWPRLPSSRLVLVGLANALDLTDRSLGRLGAHPAGTPRLLHFPPYTREQLTAILQQRLGQVDGEPVLDAAALQFCARKVSAVSGDARKALDVCRRAVEVVELEVRSQTLLKPLPGSE</sequence>
<evidence type="ECO:0000256" key="1">
    <source>
        <dbReference type="ARBA" id="ARBA00006184"/>
    </source>
</evidence>